<organism evidence="1 2">
    <name type="scientific">Panagrolaimus davidi</name>
    <dbReference type="NCBI Taxonomy" id="227884"/>
    <lineage>
        <taxon>Eukaryota</taxon>
        <taxon>Metazoa</taxon>
        <taxon>Ecdysozoa</taxon>
        <taxon>Nematoda</taxon>
        <taxon>Chromadorea</taxon>
        <taxon>Rhabditida</taxon>
        <taxon>Tylenchina</taxon>
        <taxon>Panagrolaimomorpha</taxon>
        <taxon>Panagrolaimoidea</taxon>
        <taxon>Panagrolaimidae</taxon>
        <taxon>Panagrolaimus</taxon>
    </lineage>
</organism>
<evidence type="ECO:0000313" key="1">
    <source>
        <dbReference type="Proteomes" id="UP000887578"/>
    </source>
</evidence>
<protein>
    <submittedName>
        <fullName evidence="2">Uncharacterized protein</fullName>
    </submittedName>
</protein>
<dbReference type="Proteomes" id="UP000887578">
    <property type="component" value="Unplaced"/>
</dbReference>
<proteinExistence type="predicted"/>
<name>A0A914Q914_9BILA</name>
<evidence type="ECO:0000313" key="2">
    <source>
        <dbReference type="WBParaSite" id="PDA_v2.g27602.t1"/>
    </source>
</evidence>
<dbReference type="WBParaSite" id="PDA_v2.g27602.t1">
    <property type="protein sequence ID" value="PDA_v2.g27602.t1"/>
    <property type="gene ID" value="PDA_v2.g27602"/>
</dbReference>
<keyword evidence="1" id="KW-1185">Reference proteome</keyword>
<dbReference type="AlphaFoldDB" id="A0A914Q914"/>
<sequence>MKGNRQCLKKWRKKLARQKTQAGNDYKIWLSNVTAFKVFSREMWRIENDAADLTIKEESLTEALFAAGFSAIDERYVITMNRNFEEDQELMGTCTSIADKISEEIFRRRLTLSQFKNIVLWVKERYGKQRKAPV</sequence>
<accession>A0A914Q914</accession>
<reference evidence="2" key="1">
    <citation type="submission" date="2022-11" db="UniProtKB">
        <authorList>
            <consortium name="WormBaseParasite"/>
        </authorList>
    </citation>
    <scope>IDENTIFICATION</scope>
</reference>